<dbReference type="AlphaFoldDB" id="A0A7W7Q908"/>
<sequence length="315" mass="34977">MSDATLHTVNGEPTLRFERRLRHSPAKVWRAVTEPAELAHWFPAAVEAELRPGAPMRFTFPDEAPVDNDWEGEVLEVDEPRVFMFRWDTDVVRIELIPDGDGCRLVFTQTIGGGRTGLLGAGRTAAGWDDCLDALLARLDGTPVAQRSDWLSPMEHYIGEFGLGEGTATRTDDGWELRFARDLVWKPPADVWKVMTDGQVGETPPVQTTNDIVPPGRVLRSEAPAVLEYEWLHDGTPAGTVRWELCSEPKVGERVELTQTVPAHLGAEVPKAMAAWHLQMELFFAATMGDVRCAWSAERIAELTRHYAGATRPSS</sequence>
<evidence type="ECO:0000313" key="4">
    <source>
        <dbReference type="Proteomes" id="UP000520767"/>
    </source>
</evidence>
<dbReference type="Proteomes" id="UP000520767">
    <property type="component" value="Unassembled WGS sequence"/>
</dbReference>
<dbReference type="EMBL" id="JACHJQ010000005">
    <property type="protein sequence ID" value="MBB4909234.1"/>
    <property type="molecule type" value="Genomic_DNA"/>
</dbReference>
<dbReference type="InterPro" id="IPR013538">
    <property type="entry name" value="ASHA1/2-like_C"/>
</dbReference>
<dbReference type="RefSeq" id="WP_184813257.1">
    <property type="nucleotide sequence ID" value="NZ_JACHJQ010000005.1"/>
</dbReference>
<evidence type="ECO:0000313" key="3">
    <source>
        <dbReference type="EMBL" id="MBB4909234.1"/>
    </source>
</evidence>
<feature type="domain" description="Activator of Hsp90 ATPase homologue 1/2-like C-terminal" evidence="2">
    <location>
        <begin position="23"/>
        <end position="138"/>
    </location>
</feature>
<dbReference type="InterPro" id="IPR023393">
    <property type="entry name" value="START-like_dom_sf"/>
</dbReference>
<comment type="similarity">
    <text evidence="1">Belongs to the AHA1 family.</text>
</comment>
<protein>
    <submittedName>
        <fullName evidence="3">Uncharacterized protein YndB with AHSA1/START domain</fullName>
    </submittedName>
</protein>
<organism evidence="3 4">
    <name type="scientific">Actinophytocola algeriensis</name>
    <dbReference type="NCBI Taxonomy" id="1768010"/>
    <lineage>
        <taxon>Bacteria</taxon>
        <taxon>Bacillati</taxon>
        <taxon>Actinomycetota</taxon>
        <taxon>Actinomycetes</taxon>
        <taxon>Pseudonocardiales</taxon>
        <taxon>Pseudonocardiaceae</taxon>
    </lineage>
</organism>
<reference evidence="3 4" key="1">
    <citation type="submission" date="2020-08" db="EMBL/GenBank/DDBJ databases">
        <title>Genomic Encyclopedia of Type Strains, Phase III (KMG-III): the genomes of soil and plant-associated and newly described type strains.</title>
        <authorList>
            <person name="Whitman W."/>
        </authorList>
    </citation>
    <scope>NUCLEOTIDE SEQUENCE [LARGE SCALE GENOMIC DNA]</scope>
    <source>
        <strain evidence="3 4">CECT 8960</strain>
    </source>
</reference>
<keyword evidence="4" id="KW-1185">Reference proteome</keyword>
<gene>
    <name evidence="3" type="ORF">FHR82_005487</name>
</gene>
<accession>A0A7W7Q908</accession>
<comment type="caution">
    <text evidence="3">The sequence shown here is derived from an EMBL/GenBank/DDBJ whole genome shotgun (WGS) entry which is preliminary data.</text>
</comment>
<dbReference type="Gene3D" id="3.30.530.20">
    <property type="match status" value="2"/>
</dbReference>
<dbReference type="Pfam" id="PF08327">
    <property type="entry name" value="AHSA1"/>
    <property type="match status" value="1"/>
</dbReference>
<evidence type="ECO:0000256" key="1">
    <source>
        <dbReference type="ARBA" id="ARBA00006817"/>
    </source>
</evidence>
<name>A0A7W7Q908_9PSEU</name>
<evidence type="ECO:0000259" key="2">
    <source>
        <dbReference type="Pfam" id="PF08327"/>
    </source>
</evidence>
<dbReference type="SUPFAM" id="SSF55961">
    <property type="entry name" value="Bet v1-like"/>
    <property type="match status" value="2"/>
</dbReference>
<proteinExistence type="inferred from homology"/>
<dbReference type="CDD" id="cd08899">
    <property type="entry name" value="SRPBCC_CalC_Aha1-like_6"/>
    <property type="match status" value="1"/>
</dbReference>